<gene>
    <name evidence="16" type="ORF">Atai01_26710</name>
</gene>
<dbReference type="Pfam" id="PF00672">
    <property type="entry name" value="HAMP"/>
    <property type="match status" value="1"/>
</dbReference>
<dbReference type="PANTHER" id="PTHR45436:SF15">
    <property type="entry name" value="SENSOR HISTIDINE KINASE CUSS"/>
    <property type="match status" value="1"/>
</dbReference>
<feature type="domain" description="Histidine kinase" evidence="14">
    <location>
        <begin position="156"/>
        <end position="365"/>
    </location>
</feature>
<dbReference type="EMBL" id="BSTI01000005">
    <property type="protein sequence ID" value="GLY66052.1"/>
    <property type="molecule type" value="Genomic_DNA"/>
</dbReference>
<evidence type="ECO:0000256" key="9">
    <source>
        <dbReference type="ARBA" id="ARBA00022989"/>
    </source>
</evidence>
<keyword evidence="9 13" id="KW-1133">Transmembrane helix</keyword>
<evidence type="ECO:0000256" key="7">
    <source>
        <dbReference type="ARBA" id="ARBA00022692"/>
    </source>
</evidence>
<keyword evidence="6" id="KW-0808">Transferase</keyword>
<evidence type="ECO:0000256" key="10">
    <source>
        <dbReference type="ARBA" id="ARBA00023012"/>
    </source>
</evidence>
<accession>A0A9W6VG14</accession>
<keyword evidence="7 13" id="KW-0812">Transmembrane</keyword>
<evidence type="ECO:0000256" key="3">
    <source>
        <dbReference type="ARBA" id="ARBA00004236"/>
    </source>
</evidence>
<sequence length="380" mass="40620">MRARLTALYAGLFIATTTTVMVAVNLLLERIVGPPGLPKGGDLIPPSGGFIAPDGHDVPQKAVEIAVHQYQWTVTWVAATALAVIGAFAGWWLAGRALRPVHHITETAKRLSLSTLHERIALDGPRDELRELADTFDAMLDRLERAADNQRRFAANASHELRTPLAIQRAAIEIGLENPSQEQLARMRGELLEANLRTERLIESLLTLAQGERSPDNPELLDLAAVAHDAAEQHEALATTAGVTIDLDLRSVPAMGDSVMLTRLIGNLIHNGIRYNHPGGRVGVRTSPDAGVVVTNTGPPVPAERLPELFEPFRRLHAPRVGTGRSAGLGLSIVSAIAEAHRAVVDARANADGGLAITVRLPAVPASAPPTTPRPVRAGR</sequence>
<dbReference type="EC" id="2.7.13.3" evidence="4"/>
<dbReference type="Proteomes" id="UP001165136">
    <property type="component" value="Unassembled WGS sequence"/>
</dbReference>
<dbReference type="Gene3D" id="1.10.287.130">
    <property type="match status" value="1"/>
</dbReference>
<reference evidence="16" key="1">
    <citation type="submission" date="2023-03" db="EMBL/GenBank/DDBJ databases">
        <title>Amycolatopsis taiwanensis NBRC 103393.</title>
        <authorList>
            <person name="Ichikawa N."/>
            <person name="Sato H."/>
            <person name="Tonouchi N."/>
        </authorList>
    </citation>
    <scope>NUCLEOTIDE SEQUENCE</scope>
    <source>
        <strain evidence="16">NBRC 103393</strain>
    </source>
</reference>
<keyword evidence="17" id="KW-1185">Reference proteome</keyword>
<proteinExistence type="predicted"/>
<feature type="coiled-coil region" evidence="12">
    <location>
        <begin position="126"/>
        <end position="160"/>
    </location>
</feature>
<evidence type="ECO:0000256" key="6">
    <source>
        <dbReference type="ARBA" id="ARBA00022679"/>
    </source>
</evidence>
<dbReference type="PROSITE" id="PS50109">
    <property type="entry name" value="HIS_KIN"/>
    <property type="match status" value="1"/>
</dbReference>
<evidence type="ECO:0000256" key="2">
    <source>
        <dbReference type="ARBA" id="ARBA00004141"/>
    </source>
</evidence>
<keyword evidence="10" id="KW-0902">Two-component regulatory system</keyword>
<dbReference type="GO" id="GO:0005886">
    <property type="term" value="C:plasma membrane"/>
    <property type="evidence" value="ECO:0007669"/>
    <property type="project" value="UniProtKB-SubCell"/>
</dbReference>
<dbReference type="InterPro" id="IPR036097">
    <property type="entry name" value="HisK_dim/P_sf"/>
</dbReference>
<dbReference type="Gene3D" id="3.30.565.10">
    <property type="entry name" value="Histidine kinase-like ATPase, C-terminal domain"/>
    <property type="match status" value="1"/>
</dbReference>
<evidence type="ECO:0000256" key="13">
    <source>
        <dbReference type="SAM" id="Phobius"/>
    </source>
</evidence>
<dbReference type="InterPro" id="IPR005467">
    <property type="entry name" value="His_kinase_dom"/>
</dbReference>
<dbReference type="InterPro" id="IPR050428">
    <property type="entry name" value="TCS_sensor_his_kinase"/>
</dbReference>
<dbReference type="InterPro" id="IPR003594">
    <property type="entry name" value="HATPase_dom"/>
</dbReference>
<dbReference type="InterPro" id="IPR003661">
    <property type="entry name" value="HisK_dim/P_dom"/>
</dbReference>
<dbReference type="InterPro" id="IPR003660">
    <property type="entry name" value="HAMP_dom"/>
</dbReference>
<evidence type="ECO:0000259" key="14">
    <source>
        <dbReference type="PROSITE" id="PS50109"/>
    </source>
</evidence>
<dbReference type="Pfam" id="PF00512">
    <property type="entry name" value="HisKA"/>
    <property type="match status" value="1"/>
</dbReference>
<organism evidence="16 17">
    <name type="scientific">Amycolatopsis taiwanensis</name>
    <dbReference type="NCBI Taxonomy" id="342230"/>
    <lineage>
        <taxon>Bacteria</taxon>
        <taxon>Bacillati</taxon>
        <taxon>Actinomycetota</taxon>
        <taxon>Actinomycetes</taxon>
        <taxon>Pseudonocardiales</taxon>
        <taxon>Pseudonocardiaceae</taxon>
        <taxon>Amycolatopsis</taxon>
    </lineage>
</organism>
<evidence type="ECO:0000256" key="8">
    <source>
        <dbReference type="ARBA" id="ARBA00022777"/>
    </source>
</evidence>
<dbReference type="InterPro" id="IPR004358">
    <property type="entry name" value="Sig_transdc_His_kin-like_C"/>
</dbReference>
<dbReference type="CDD" id="cd00082">
    <property type="entry name" value="HisKA"/>
    <property type="match status" value="1"/>
</dbReference>
<dbReference type="SUPFAM" id="SSF158472">
    <property type="entry name" value="HAMP domain-like"/>
    <property type="match status" value="1"/>
</dbReference>
<dbReference type="PANTHER" id="PTHR45436">
    <property type="entry name" value="SENSOR HISTIDINE KINASE YKOH"/>
    <property type="match status" value="1"/>
</dbReference>
<dbReference type="Pfam" id="PF02518">
    <property type="entry name" value="HATPase_c"/>
    <property type="match status" value="1"/>
</dbReference>
<feature type="domain" description="HAMP" evidence="15">
    <location>
        <begin position="95"/>
        <end position="148"/>
    </location>
</feature>
<evidence type="ECO:0000256" key="5">
    <source>
        <dbReference type="ARBA" id="ARBA00022553"/>
    </source>
</evidence>
<feature type="transmembrane region" description="Helical" evidence="13">
    <location>
        <begin position="7"/>
        <end position="28"/>
    </location>
</feature>
<dbReference type="SUPFAM" id="SSF47384">
    <property type="entry name" value="Homodimeric domain of signal transducing histidine kinase"/>
    <property type="match status" value="1"/>
</dbReference>
<feature type="transmembrane region" description="Helical" evidence="13">
    <location>
        <begin position="74"/>
        <end position="94"/>
    </location>
</feature>
<keyword evidence="5" id="KW-0597">Phosphoprotein</keyword>
<dbReference type="AlphaFoldDB" id="A0A9W6VG14"/>
<dbReference type="SMART" id="SM00387">
    <property type="entry name" value="HATPase_c"/>
    <property type="match status" value="1"/>
</dbReference>
<evidence type="ECO:0000256" key="11">
    <source>
        <dbReference type="ARBA" id="ARBA00023136"/>
    </source>
</evidence>
<protein>
    <recommendedName>
        <fullName evidence="4">histidine kinase</fullName>
        <ecNumber evidence="4">2.7.13.3</ecNumber>
    </recommendedName>
</protein>
<dbReference type="PRINTS" id="PR00344">
    <property type="entry name" value="BCTRLSENSOR"/>
</dbReference>
<keyword evidence="12" id="KW-0175">Coiled coil</keyword>
<dbReference type="CDD" id="cd06225">
    <property type="entry name" value="HAMP"/>
    <property type="match status" value="1"/>
</dbReference>
<comment type="caution">
    <text evidence="16">The sequence shown here is derived from an EMBL/GenBank/DDBJ whole genome shotgun (WGS) entry which is preliminary data.</text>
</comment>
<evidence type="ECO:0000313" key="16">
    <source>
        <dbReference type="EMBL" id="GLY66052.1"/>
    </source>
</evidence>
<evidence type="ECO:0000256" key="1">
    <source>
        <dbReference type="ARBA" id="ARBA00000085"/>
    </source>
</evidence>
<comment type="catalytic activity">
    <reaction evidence="1">
        <text>ATP + protein L-histidine = ADP + protein N-phospho-L-histidine.</text>
        <dbReference type="EC" id="2.7.13.3"/>
    </reaction>
</comment>
<dbReference type="SMART" id="SM00388">
    <property type="entry name" value="HisKA"/>
    <property type="match status" value="1"/>
</dbReference>
<comment type="subcellular location">
    <subcellularLocation>
        <location evidence="3">Cell membrane</location>
    </subcellularLocation>
    <subcellularLocation>
        <location evidence="2">Membrane</location>
        <topology evidence="2">Multi-pass membrane protein</topology>
    </subcellularLocation>
</comment>
<dbReference type="SUPFAM" id="SSF55874">
    <property type="entry name" value="ATPase domain of HSP90 chaperone/DNA topoisomerase II/histidine kinase"/>
    <property type="match status" value="1"/>
</dbReference>
<evidence type="ECO:0000256" key="4">
    <source>
        <dbReference type="ARBA" id="ARBA00012438"/>
    </source>
</evidence>
<name>A0A9W6VG14_9PSEU</name>
<evidence type="ECO:0000256" key="12">
    <source>
        <dbReference type="SAM" id="Coils"/>
    </source>
</evidence>
<keyword evidence="8 16" id="KW-0418">Kinase</keyword>
<dbReference type="GO" id="GO:0000155">
    <property type="term" value="F:phosphorelay sensor kinase activity"/>
    <property type="evidence" value="ECO:0007669"/>
    <property type="project" value="InterPro"/>
</dbReference>
<evidence type="ECO:0000259" key="15">
    <source>
        <dbReference type="PROSITE" id="PS50885"/>
    </source>
</evidence>
<dbReference type="PROSITE" id="PS50885">
    <property type="entry name" value="HAMP"/>
    <property type="match status" value="1"/>
</dbReference>
<dbReference type="SMART" id="SM00304">
    <property type="entry name" value="HAMP"/>
    <property type="match status" value="1"/>
</dbReference>
<evidence type="ECO:0000313" key="17">
    <source>
        <dbReference type="Proteomes" id="UP001165136"/>
    </source>
</evidence>
<keyword evidence="11 13" id="KW-0472">Membrane</keyword>
<dbReference type="Gene3D" id="6.10.340.10">
    <property type="match status" value="1"/>
</dbReference>
<dbReference type="InterPro" id="IPR036890">
    <property type="entry name" value="HATPase_C_sf"/>
</dbReference>